<keyword evidence="2" id="KW-0651">Protein splicing</keyword>
<feature type="non-terminal residue" evidence="4">
    <location>
        <position position="566"/>
    </location>
</feature>
<dbReference type="PROSITE" id="PS50818">
    <property type="entry name" value="INTEIN_C_TER"/>
    <property type="match status" value="1"/>
</dbReference>
<dbReference type="GO" id="GO:0016539">
    <property type="term" value="P:intein-mediated protein splicing"/>
    <property type="evidence" value="ECO:0007669"/>
    <property type="project" value="InterPro"/>
</dbReference>
<dbReference type="SMART" id="SM00306">
    <property type="entry name" value="HintN"/>
    <property type="match status" value="1"/>
</dbReference>
<proteinExistence type="predicted"/>
<dbReference type="InterPro" id="IPR004042">
    <property type="entry name" value="Intein_endonuc_central"/>
</dbReference>
<evidence type="ECO:0000313" key="4">
    <source>
        <dbReference type="EMBL" id="KKL48706.1"/>
    </source>
</evidence>
<keyword evidence="1" id="KW-0068">Autocatalytic cleavage</keyword>
<dbReference type="Gene3D" id="2.170.16.10">
    <property type="entry name" value="Hedgehog/Intein (Hint) domain"/>
    <property type="match status" value="1"/>
</dbReference>
<sequence length="566" mass="64654">VPKMGDENIGFGDAWMLGLAIADGHVSQTRNEVHFTIGKHEKFRTYLEEKFSMFGRIRSKTHTSSNVTQRITIANEECHSFFAKYIIGKLIEKKFTTMLFDLSKESRLHVLGGYFDGDGSFNKQNGKLIANNYSCDMADQLYWLLLSVGIKVSLGRHPLYGDHYETDSKWCYRLQIPQSDILKLKPYMRSDKIPNDFKPRSIRELRFFYEDNGITYLAQPIESIKQFKYTGAGYDIQIDPERSFVASGFVTSNCRFWYENEPKVAAAIDFYCFAPETQILMASGVQKSISSIRPGDLVRSHDGTINQVSKTFARKTNEDILNIQIAGVCLEKALRVTKGHKLLTKIDGKIKFVQAQQLQEGGHLLTPSEYSDSSQKETTGSDFDKEGKYIFRKILSIKTSNYVGIVYDLEVENSHSYVANKISCSNSRFPMNGFKLECPDRKILSFFEHHVVKKLKLNERLKEISSEYYMLGDVFIHTDIKCSICGGTAIDPDTQEECNHPGGTFTRVFVMNPDWIEVQRSPLTDDPLIVLIPDEELQQIVHKRQPKAIYDRIPEHLKPLIMAKAP</sequence>
<dbReference type="InterPro" id="IPR003587">
    <property type="entry name" value="Hint_dom_N"/>
</dbReference>
<dbReference type="Pfam" id="PF14528">
    <property type="entry name" value="LAGLIDADG_3"/>
    <property type="match status" value="1"/>
</dbReference>
<dbReference type="SUPFAM" id="SSF51294">
    <property type="entry name" value="Hedgehog/intein (Hint) domain"/>
    <property type="match status" value="1"/>
</dbReference>
<dbReference type="EMBL" id="LAZR01033223">
    <property type="protein sequence ID" value="KKL48706.1"/>
    <property type="molecule type" value="Genomic_DNA"/>
</dbReference>
<dbReference type="Gene3D" id="3.10.28.10">
    <property type="entry name" value="Homing endonucleases"/>
    <property type="match status" value="1"/>
</dbReference>
<name>A0A0F9D4U3_9ZZZZ</name>
<evidence type="ECO:0000256" key="1">
    <source>
        <dbReference type="ARBA" id="ARBA00022813"/>
    </source>
</evidence>
<feature type="non-terminal residue" evidence="4">
    <location>
        <position position="1"/>
    </location>
</feature>
<feature type="domain" description="DOD-type homing endonuclease" evidence="3">
    <location>
        <begin position="16"/>
        <end position="150"/>
    </location>
</feature>
<dbReference type="PROSITE" id="PS50819">
    <property type="entry name" value="INTEIN_ENDONUCLEASE"/>
    <property type="match status" value="1"/>
</dbReference>
<dbReference type="PRINTS" id="PR00379">
    <property type="entry name" value="INTEIN"/>
</dbReference>
<gene>
    <name evidence="4" type="ORF">LCGC14_2322830</name>
</gene>
<evidence type="ECO:0000256" key="2">
    <source>
        <dbReference type="ARBA" id="ARBA00023000"/>
    </source>
</evidence>
<dbReference type="PROSITE" id="PS50817">
    <property type="entry name" value="INTEIN_N_TER"/>
    <property type="match status" value="1"/>
</dbReference>
<dbReference type="Pfam" id="PF14890">
    <property type="entry name" value="Intein_splicing"/>
    <property type="match status" value="1"/>
</dbReference>
<dbReference type="InterPro" id="IPR003586">
    <property type="entry name" value="Hint_dom_C"/>
</dbReference>
<dbReference type="SUPFAM" id="SSF55608">
    <property type="entry name" value="Homing endonucleases"/>
    <property type="match status" value="1"/>
</dbReference>
<dbReference type="InterPro" id="IPR006141">
    <property type="entry name" value="Intein_N"/>
</dbReference>
<dbReference type="InterPro" id="IPR027434">
    <property type="entry name" value="Homing_endonucl"/>
</dbReference>
<dbReference type="GO" id="GO:0004519">
    <property type="term" value="F:endonuclease activity"/>
    <property type="evidence" value="ECO:0007669"/>
    <property type="project" value="InterPro"/>
</dbReference>
<evidence type="ECO:0000259" key="3">
    <source>
        <dbReference type="PROSITE" id="PS50819"/>
    </source>
</evidence>
<dbReference type="InterPro" id="IPR004860">
    <property type="entry name" value="LAGLIDADG_dom"/>
</dbReference>
<dbReference type="InterPro" id="IPR030934">
    <property type="entry name" value="Intein_C"/>
</dbReference>
<dbReference type="InterPro" id="IPR036844">
    <property type="entry name" value="Hint_dom_sf"/>
</dbReference>
<dbReference type="NCBIfam" id="TIGR01443">
    <property type="entry name" value="intein_Cterm"/>
    <property type="match status" value="1"/>
</dbReference>
<accession>A0A0F9D4U3</accession>
<organism evidence="4">
    <name type="scientific">marine sediment metagenome</name>
    <dbReference type="NCBI Taxonomy" id="412755"/>
    <lineage>
        <taxon>unclassified sequences</taxon>
        <taxon>metagenomes</taxon>
        <taxon>ecological metagenomes</taxon>
    </lineage>
</organism>
<dbReference type="CDD" id="cd00081">
    <property type="entry name" value="Hint"/>
    <property type="match status" value="1"/>
</dbReference>
<comment type="caution">
    <text evidence="4">The sequence shown here is derived from an EMBL/GenBank/DDBJ whole genome shotgun (WGS) entry which is preliminary data.</text>
</comment>
<dbReference type="AlphaFoldDB" id="A0A0F9D4U3"/>
<dbReference type="SMART" id="SM00305">
    <property type="entry name" value="HintC"/>
    <property type="match status" value="2"/>
</dbReference>
<reference evidence="4" key="1">
    <citation type="journal article" date="2015" name="Nature">
        <title>Complex archaea that bridge the gap between prokaryotes and eukaryotes.</title>
        <authorList>
            <person name="Spang A."/>
            <person name="Saw J.H."/>
            <person name="Jorgensen S.L."/>
            <person name="Zaremba-Niedzwiedzka K."/>
            <person name="Martijn J."/>
            <person name="Lind A.E."/>
            <person name="van Eijk R."/>
            <person name="Schleper C."/>
            <person name="Guy L."/>
            <person name="Ettema T.J."/>
        </authorList>
    </citation>
    <scope>NUCLEOTIDE SEQUENCE</scope>
</reference>
<dbReference type="InterPro" id="IPR006142">
    <property type="entry name" value="INTEIN"/>
</dbReference>
<protein>
    <recommendedName>
        <fullName evidence="3">DOD-type homing endonuclease domain-containing protein</fullName>
    </recommendedName>
</protein>